<name>A0A9P4K4G0_9PLEO</name>
<dbReference type="OrthoDB" id="3426753at2759"/>
<evidence type="ECO:0000313" key="2">
    <source>
        <dbReference type="EMBL" id="KAF2261335.1"/>
    </source>
</evidence>
<sequence>MLRNPACLAIAAMSAIAFMTQPAYGQSSNVTLFKPPTLVPFLHIDLKVEDTTFVTATNGIITGQANNQGGNFTGAITGQVLKLGTEFETFPTAANFTESTYDNVFTLLTTDGTTILMSVRGYIHYTGNHLHGFSRMEFSTDSADYQYLSYGNYVSEFDATYPSGRASVDVFEMQTSGHY</sequence>
<keyword evidence="1" id="KW-0732">Signal</keyword>
<dbReference type="Gene3D" id="2.40.160.20">
    <property type="match status" value="1"/>
</dbReference>
<protein>
    <submittedName>
        <fullName evidence="2">Uncharacterized protein</fullName>
    </submittedName>
</protein>
<feature type="chain" id="PRO_5040420220" evidence="1">
    <location>
        <begin position="26"/>
        <end position="179"/>
    </location>
</feature>
<reference evidence="3" key="1">
    <citation type="journal article" date="2020" name="Stud. Mycol.">
        <title>101 Dothideomycetes genomes: A test case for predicting lifestyles and emergence of pathogens.</title>
        <authorList>
            <person name="Haridas S."/>
            <person name="Albert R."/>
            <person name="Binder M."/>
            <person name="Bloem J."/>
            <person name="LaButti K."/>
            <person name="Salamov A."/>
            <person name="Andreopoulos B."/>
            <person name="Baker S."/>
            <person name="Barry K."/>
            <person name="Bills G."/>
            <person name="Bluhm B."/>
            <person name="Cannon C."/>
            <person name="Castanera R."/>
            <person name="Culley D."/>
            <person name="Daum C."/>
            <person name="Ezra D."/>
            <person name="Gonzalez J."/>
            <person name="Henrissat B."/>
            <person name="Kuo A."/>
            <person name="Liang C."/>
            <person name="Lipzen A."/>
            <person name="Lutzoni F."/>
            <person name="Magnuson J."/>
            <person name="Mondo S."/>
            <person name="Nolan M."/>
            <person name="Ohm R."/>
            <person name="Pangilinan J."/>
            <person name="Park H.-J."/>
            <person name="Ramirez L."/>
            <person name="Alfaro M."/>
            <person name="Sun H."/>
            <person name="Tritt A."/>
            <person name="Yoshinaga Y."/>
            <person name="Zwiers L.-H."/>
            <person name="Turgeon B."/>
            <person name="Goodwin S."/>
            <person name="Spatafora J."/>
            <person name="Crous P."/>
            <person name="Grigoriev I."/>
        </authorList>
    </citation>
    <scope>NUCLEOTIDE SEQUENCE [LARGE SCALE GENOMIC DNA]</scope>
    <source>
        <strain evidence="3">CBS 304.66</strain>
    </source>
</reference>
<accession>A0A9P4K4G0</accession>
<organism evidence="2 3">
    <name type="scientific">Lojkania enalia</name>
    <dbReference type="NCBI Taxonomy" id="147567"/>
    <lineage>
        <taxon>Eukaryota</taxon>
        <taxon>Fungi</taxon>
        <taxon>Dikarya</taxon>
        <taxon>Ascomycota</taxon>
        <taxon>Pezizomycotina</taxon>
        <taxon>Dothideomycetes</taxon>
        <taxon>Pleosporomycetidae</taxon>
        <taxon>Pleosporales</taxon>
        <taxon>Pleosporales incertae sedis</taxon>
        <taxon>Lojkania</taxon>
    </lineage>
</organism>
<feature type="signal peptide" evidence="1">
    <location>
        <begin position="1"/>
        <end position="25"/>
    </location>
</feature>
<dbReference type="EMBL" id="ML986660">
    <property type="protein sequence ID" value="KAF2261335.1"/>
    <property type="molecule type" value="Genomic_DNA"/>
</dbReference>
<evidence type="ECO:0000256" key="1">
    <source>
        <dbReference type="SAM" id="SignalP"/>
    </source>
</evidence>
<evidence type="ECO:0000313" key="3">
    <source>
        <dbReference type="Proteomes" id="UP000800093"/>
    </source>
</evidence>
<dbReference type="AlphaFoldDB" id="A0A9P4K4G0"/>
<proteinExistence type="predicted"/>
<keyword evidence="3" id="KW-1185">Reference proteome</keyword>
<dbReference type="Pfam" id="PF11578">
    <property type="entry name" value="DUF3237"/>
    <property type="match status" value="1"/>
</dbReference>
<dbReference type="Proteomes" id="UP000800093">
    <property type="component" value="Unassembled WGS sequence"/>
</dbReference>
<comment type="caution">
    <text evidence="2">The sequence shown here is derived from an EMBL/GenBank/DDBJ whole genome shotgun (WGS) entry which is preliminary data.</text>
</comment>
<gene>
    <name evidence="2" type="ORF">CC78DRAFT_535791</name>
</gene>